<feature type="region of interest" description="Disordered" evidence="10">
    <location>
        <begin position="246"/>
        <end position="271"/>
    </location>
</feature>
<keyword evidence="11" id="KW-0812">Transmembrane</keyword>
<comment type="caution">
    <text evidence="13">The sequence shown here is derived from an EMBL/GenBank/DDBJ whole genome shotgun (WGS) entry which is preliminary data.</text>
</comment>
<dbReference type="CDD" id="cd16461">
    <property type="entry name" value="RING-H2_EL5-like"/>
    <property type="match status" value="1"/>
</dbReference>
<keyword evidence="7" id="KW-0833">Ubl conjugation pathway</keyword>
<dbReference type="InterPro" id="IPR044600">
    <property type="entry name" value="ATL1/ATL16-like"/>
</dbReference>
<dbReference type="SUPFAM" id="SSF57850">
    <property type="entry name" value="RING/U-box"/>
    <property type="match status" value="1"/>
</dbReference>
<feature type="domain" description="RING-type" evidence="12">
    <location>
        <begin position="168"/>
        <end position="210"/>
    </location>
</feature>
<evidence type="ECO:0000259" key="12">
    <source>
        <dbReference type="PROSITE" id="PS50089"/>
    </source>
</evidence>
<evidence type="ECO:0000313" key="13">
    <source>
        <dbReference type="EMBL" id="KAK9690603.1"/>
    </source>
</evidence>
<dbReference type="Pfam" id="PF13639">
    <property type="entry name" value="zf-RING_2"/>
    <property type="match status" value="1"/>
</dbReference>
<evidence type="ECO:0000256" key="1">
    <source>
        <dbReference type="ARBA" id="ARBA00000900"/>
    </source>
</evidence>
<dbReference type="PANTHER" id="PTHR46913">
    <property type="entry name" value="RING-H2 FINGER PROTEIN ATL16"/>
    <property type="match status" value="1"/>
</dbReference>
<keyword evidence="11" id="KW-1133">Transmembrane helix</keyword>
<feature type="compositionally biased region" description="Low complexity" evidence="10">
    <location>
        <begin position="246"/>
        <end position="261"/>
    </location>
</feature>
<keyword evidence="5" id="KW-0479">Metal-binding</keyword>
<dbReference type="PANTHER" id="PTHR46913:SF19">
    <property type="entry name" value="RING-TYPE E3 UBIQUITIN TRANSFERASE"/>
    <property type="match status" value="1"/>
</dbReference>
<evidence type="ECO:0000313" key="14">
    <source>
        <dbReference type="Proteomes" id="UP001443914"/>
    </source>
</evidence>
<dbReference type="PROSITE" id="PS50089">
    <property type="entry name" value="ZF_RING_2"/>
    <property type="match status" value="1"/>
</dbReference>
<evidence type="ECO:0000256" key="10">
    <source>
        <dbReference type="SAM" id="MobiDB-lite"/>
    </source>
</evidence>
<evidence type="ECO:0000256" key="2">
    <source>
        <dbReference type="ARBA" id="ARBA00004906"/>
    </source>
</evidence>
<protein>
    <recommendedName>
        <fullName evidence="3">RING-type E3 ubiquitin transferase</fullName>
        <ecNumber evidence="3">2.3.2.27</ecNumber>
    </recommendedName>
</protein>
<proteinExistence type="predicted"/>
<evidence type="ECO:0000256" key="11">
    <source>
        <dbReference type="SAM" id="Phobius"/>
    </source>
</evidence>
<name>A0AAW1IM72_SAPOF</name>
<dbReference type="SMART" id="SM00184">
    <property type="entry name" value="RING"/>
    <property type="match status" value="1"/>
</dbReference>
<sequence>MASYHSLYTHRKLLQSSNTSNDNNPTIQTCLYFCKTLKNDTVSPPKFCPTPCLAICPTTCQYSLLPSNNYPIKTNIPHNLSPLLISMLILLASFFLLITFYVLYTKLYSHFYHFTPTNPTNQPRDGEEPRGNFVFHPIWYIPTVGLNPTVVNSIKVYKYEKGFVESDCVVCLGEFIVGDEFRILPKCNHAFHVHCIDTWLMSHVTCPLCRAPVDTGPIQGYNQTREISTTVTIRDSENIMQNNDHTTEVVNNDNDNDNNVTEENKRSRSQRWGWERGAASLVSRSLSCSAKIFSPQYNNRPSSNS</sequence>
<dbReference type="InterPro" id="IPR013083">
    <property type="entry name" value="Znf_RING/FYVE/PHD"/>
</dbReference>
<comment type="pathway">
    <text evidence="2">Protein modification; protein ubiquitination.</text>
</comment>
<dbReference type="EMBL" id="JBDFQZ010000009">
    <property type="protein sequence ID" value="KAK9690603.1"/>
    <property type="molecule type" value="Genomic_DNA"/>
</dbReference>
<evidence type="ECO:0000256" key="3">
    <source>
        <dbReference type="ARBA" id="ARBA00012483"/>
    </source>
</evidence>
<accession>A0AAW1IM72</accession>
<dbReference type="GO" id="GO:0061630">
    <property type="term" value="F:ubiquitin protein ligase activity"/>
    <property type="evidence" value="ECO:0007669"/>
    <property type="project" value="UniProtKB-EC"/>
</dbReference>
<dbReference type="Proteomes" id="UP001443914">
    <property type="component" value="Unassembled WGS sequence"/>
</dbReference>
<dbReference type="InterPro" id="IPR001841">
    <property type="entry name" value="Znf_RING"/>
</dbReference>
<comment type="catalytic activity">
    <reaction evidence="1">
        <text>S-ubiquitinyl-[E2 ubiquitin-conjugating enzyme]-L-cysteine + [acceptor protein]-L-lysine = [E2 ubiquitin-conjugating enzyme]-L-cysteine + N(6)-ubiquitinyl-[acceptor protein]-L-lysine.</text>
        <dbReference type="EC" id="2.3.2.27"/>
    </reaction>
</comment>
<keyword evidence="8" id="KW-0862">Zinc</keyword>
<dbReference type="EC" id="2.3.2.27" evidence="3"/>
<evidence type="ECO:0000256" key="7">
    <source>
        <dbReference type="ARBA" id="ARBA00022786"/>
    </source>
</evidence>
<organism evidence="13 14">
    <name type="scientific">Saponaria officinalis</name>
    <name type="common">Common soapwort</name>
    <name type="synonym">Lychnis saponaria</name>
    <dbReference type="NCBI Taxonomy" id="3572"/>
    <lineage>
        <taxon>Eukaryota</taxon>
        <taxon>Viridiplantae</taxon>
        <taxon>Streptophyta</taxon>
        <taxon>Embryophyta</taxon>
        <taxon>Tracheophyta</taxon>
        <taxon>Spermatophyta</taxon>
        <taxon>Magnoliopsida</taxon>
        <taxon>eudicotyledons</taxon>
        <taxon>Gunneridae</taxon>
        <taxon>Pentapetalae</taxon>
        <taxon>Caryophyllales</taxon>
        <taxon>Caryophyllaceae</taxon>
        <taxon>Caryophylleae</taxon>
        <taxon>Saponaria</taxon>
    </lineage>
</organism>
<evidence type="ECO:0000256" key="6">
    <source>
        <dbReference type="ARBA" id="ARBA00022771"/>
    </source>
</evidence>
<evidence type="ECO:0000256" key="9">
    <source>
        <dbReference type="PROSITE-ProRule" id="PRU00175"/>
    </source>
</evidence>
<reference evidence="13" key="1">
    <citation type="submission" date="2024-03" db="EMBL/GenBank/DDBJ databases">
        <title>WGS assembly of Saponaria officinalis var. Norfolk2.</title>
        <authorList>
            <person name="Jenkins J."/>
            <person name="Shu S."/>
            <person name="Grimwood J."/>
            <person name="Barry K."/>
            <person name="Goodstein D."/>
            <person name="Schmutz J."/>
            <person name="Leebens-Mack J."/>
            <person name="Osbourn A."/>
        </authorList>
    </citation>
    <scope>NUCLEOTIDE SEQUENCE [LARGE SCALE GENOMIC DNA]</scope>
    <source>
        <strain evidence="13">JIC</strain>
    </source>
</reference>
<keyword evidence="4" id="KW-0808">Transferase</keyword>
<dbReference type="AlphaFoldDB" id="A0AAW1IM72"/>
<gene>
    <name evidence="13" type="ORF">RND81_09G140200</name>
</gene>
<evidence type="ECO:0000256" key="8">
    <source>
        <dbReference type="ARBA" id="ARBA00022833"/>
    </source>
</evidence>
<evidence type="ECO:0000256" key="4">
    <source>
        <dbReference type="ARBA" id="ARBA00022679"/>
    </source>
</evidence>
<feature type="transmembrane region" description="Helical" evidence="11">
    <location>
        <begin position="83"/>
        <end position="104"/>
    </location>
</feature>
<dbReference type="GO" id="GO:0016567">
    <property type="term" value="P:protein ubiquitination"/>
    <property type="evidence" value="ECO:0007669"/>
    <property type="project" value="InterPro"/>
</dbReference>
<evidence type="ECO:0000256" key="5">
    <source>
        <dbReference type="ARBA" id="ARBA00022723"/>
    </source>
</evidence>
<dbReference type="Gene3D" id="3.30.40.10">
    <property type="entry name" value="Zinc/RING finger domain, C3HC4 (zinc finger)"/>
    <property type="match status" value="1"/>
</dbReference>
<keyword evidence="6 9" id="KW-0863">Zinc-finger</keyword>
<dbReference type="GO" id="GO:0008270">
    <property type="term" value="F:zinc ion binding"/>
    <property type="evidence" value="ECO:0007669"/>
    <property type="project" value="UniProtKB-KW"/>
</dbReference>
<keyword evidence="11" id="KW-0472">Membrane</keyword>
<keyword evidence="14" id="KW-1185">Reference proteome</keyword>